<dbReference type="CDD" id="cd03713">
    <property type="entry name" value="EFG_mtEFG_C"/>
    <property type="match status" value="1"/>
</dbReference>
<dbReference type="Gene3D" id="3.40.50.300">
    <property type="entry name" value="P-loop containing nucleotide triphosphate hydrolases"/>
    <property type="match status" value="1"/>
</dbReference>
<dbReference type="Pfam" id="PF14492">
    <property type="entry name" value="EFG_III"/>
    <property type="match status" value="1"/>
</dbReference>
<dbReference type="SUPFAM" id="SSF54211">
    <property type="entry name" value="Ribosomal protein S5 domain 2-like"/>
    <property type="match status" value="1"/>
</dbReference>
<dbReference type="GO" id="GO:0003924">
    <property type="term" value="F:GTPase activity"/>
    <property type="evidence" value="ECO:0007669"/>
    <property type="project" value="InterPro"/>
</dbReference>
<dbReference type="InterPro" id="IPR009022">
    <property type="entry name" value="EFG_III"/>
</dbReference>
<dbReference type="NCBIfam" id="TIGR00231">
    <property type="entry name" value="small_GTP"/>
    <property type="match status" value="1"/>
</dbReference>
<dbReference type="STRING" id="573061.Clocel_3771"/>
<dbReference type="InterPro" id="IPR005517">
    <property type="entry name" value="Transl_elong_EFG/EF2_IV"/>
</dbReference>
<dbReference type="CDD" id="cd04088">
    <property type="entry name" value="EFG_mtEFG_II"/>
    <property type="match status" value="1"/>
</dbReference>
<dbReference type="CDD" id="cd16262">
    <property type="entry name" value="EFG_III"/>
    <property type="match status" value="1"/>
</dbReference>
<evidence type="ECO:0000256" key="3">
    <source>
        <dbReference type="SAM" id="MobiDB-lite"/>
    </source>
</evidence>
<dbReference type="InterPro" id="IPR009000">
    <property type="entry name" value="Transl_B-barrel_sf"/>
</dbReference>
<dbReference type="eggNOG" id="COG0480">
    <property type="taxonomic scope" value="Bacteria"/>
</dbReference>
<dbReference type="AlphaFoldDB" id="D9SXD8"/>
<dbReference type="InterPro" id="IPR035647">
    <property type="entry name" value="EFG_III/V"/>
</dbReference>
<dbReference type="FunFam" id="3.30.230.10:FF:000003">
    <property type="entry name" value="Elongation factor G"/>
    <property type="match status" value="1"/>
</dbReference>
<dbReference type="InterPro" id="IPR047872">
    <property type="entry name" value="EFG_IV"/>
</dbReference>
<evidence type="ECO:0000313" key="5">
    <source>
        <dbReference type="EMBL" id="ADL53441.1"/>
    </source>
</evidence>
<dbReference type="InterPro" id="IPR014721">
    <property type="entry name" value="Ribsml_uS5_D2-typ_fold_subgr"/>
</dbReference>
<feature type="region of interest" description="Disordered" evidence="3">
    <location>
        <begin position="486"/>
        <end position="505"/>
    </location>
</feature>
<sequence>MVKGVTFMGKYKGIKNIVLLGHNGCGKTTLAEALLYSNGTITRMGTIEEGTTVSDYDSEERKRKTSINTTILPFERSSVKINLIDTPGYLDFIGEMLEGMRAADSAVICVSGRSGLKVGTERAYEYCKKLSLPRSFLVTKLDVENSKFFDTYEDIKNTFGLGAVAVQYPIGEAINFEGYVDIISETAYKVVGKEEIKIDIPEDIRYEIEKLHGELVESIAETSEELMKKYFEEGTLQEEDIILGLVEGFTSGELSPVFCSSAINGIGINALSKYIIDIFPKGDRVYKAIKTQTSEEIEVYTDEEKPFAAQIFKTIADPFVGKLSMFKVISGRLTSGISVYNANKEKEEKINAIYELKGKNQELISEIFAGDIGAIAKLQYSSTGDTLCDIAMPINFEKMIFPKPTMTMAIIPKNKGDEEKVSLGLSKLLEEDSTFRISRDIEHCETNISGIGETHLEILVGKLKNKFGADVILRIPKVPYRETIKATSDVQGKHKKQSGGHGQYGDVHIKFEPRDDGNDELLFVDQVVGGVVPRQYIPAVEKGLKECINEGVLAGYPVIRLKATLHYGSYHSVDSSEMAFKLATSIAYKKGLEQAMPVILEPIMRVEVFTPENKMGDVIGDLNRRRGRVLGMENEKDNNKIIAEVPLAEMFTYTTDLKALTGARGYFDMEFQGYEEVPPSEMRNIINSKHKEADLANL</sequence>
<evidence type="ECO:0000259" key="4">
    <source>
        <dbReference type="PROSITE" id="PS51722"/>
    </source>
</evidence>
<dbReference type="InterPro" id="IPR027417">
    <property type="entry name" value="P-loop_NTPase"/>
</dbReference>
<evidence type="ECO:0000313" key="6">
    <source>
        <dbReference type="Proteomes" id="UP000002730"/>
    </source>
</evidence>
<organism evidence="5 6">
    <name type="scientific">Clostridium cellulovorans (strain ATCC 35296 / DSM 3052 / OCM 3 / 743B)</name>
    <dbReference type="NCBI Taxonomy" id="573061"/>
    <lineage>
        <taxon>Bacteria</taxon>
        <taxon>Bacillati</taxon>
        <taxon>Bacillota</taxon>
        <taxon>Clostridia</taxon>
        <taxon>Eubacteriales</taxon>
        <taxon>Clostridiaceae</taxon>
        <taxon>Clostridium</taxon>
    </lineage>
</organism>
<dbReference type="InterPro" id="IPR041095">
    <property type="entry name" value="EFG_II"/>
</dbReference>
<keyword evidence="2" id="KW-0342">GTP-binding</keyword>
<dbReference type="InterPro" id="IPR020568">
    <property type="entry name" value="Ribosomal_Su5_D2-typ_SF"/>
</dbReference>
<dbReference type="PRINTS" id="PR00315">
    <property type="entry name" value="ELONGATNFCT"/>
</dbReference>
<keyword evidence="6" id="KW-1185">Reference proteome</keyword>
<dbReference type="CDD" id="cd01434">
    <property type="entry name" value="EFG_mtEFG1_IV"/>
    <property type="match status" value="1"/>
</dbReference>
<dbReference type="Pfam" id="PF00009">
    <property type="entry name" value="GTP_EFTU"/>
    <property type="match status" value="1"/>
</dbReference>
<dbReference type="Pfam" id="PF03764">
    <property type="entry name" value="EFG_IV"/>
    <property type="match status" value="1"/>
</dbReference>
<proteinExistence type="predicted"/>
<evidence type="ECO:0000256" key="2">
    <source>
        <dbReference type="ARBA" id="ARBA00023134"/>
    </source>
</evidence>
<dbReference type="Pfam" id="PF00679">
    <property type="entry name" value="EFG_C"/>
    <property type="match status" value="1"/>
</dbReference>
<dbReference type="Gene3D" id="3.30.70.870">
    <property type="entry name" value="Elongation Factor G (Translational Gtpase), domain 3"/>
    <property type="match status" value="1"/>
</dbReference>
<dbReference type="Gene3D" id="3.30.230.10">
    <property type="match status" value="1"/>
</dbReference>
<keyword evidence="1" id="KW-0547">Nucleotide-binding</keyword>
<dbReference type="KEGG" id="ccb:Clocel_3771"/>
<reference evidence="5 6" key="1">
    <citation type="submission" date="2010-08" db="EMBL/GenBank/DDBJ databases">
        <title>Complete sequence of Clostridium cellulovorans 743B.</title>
        <authorList>
            <consortium name="US DOE Joint Genome Institute"/>
            <person name="Lucas S."/>
            <person name="Copeland A."/>
            <person name="Lapidus A."/>
            <person name="Cheng J.-F."/>
            <person name="Bruce D."/>
            <person name="Goodwin L."/>
            <person name="Pitluck S."/>
            <person name="Chertkov O."/>
            <person name="Detter J.C."/>
            <person name="Han C."/>
            <person name="Tapia R."/>
            <person name="Land M."/>
            <person name="Hauser L."/>
            <person name="Chang Y.-J."/>
            <person name="Jeffries C."/>
            <person name="Kyrpides N."/>
            <person name="Ivanova N."/>
            <person name="Mikhailova N."/>
            <person name="Hemme C.L."/>
            <person name="Woyke T."/>
        </authorList>
    </citation>
    <scope>NUCLEOTIDE SEQUENCE [LARGE SCALE GENOMIC DNA]</scope>
    <source>
        <strain evidence="6">ATCC 35296 / DSM 3052 / OCM 3 / 743B</strain>
    </source>
</reference>
<dbReference type="Pfam" id="PF22042">
    <property type="entry name" value="EF-G_D2"/>
    <property type="match status" value="1"/>
</dbReference>
<dbReference type="PANTHER" id="PTHR43261:SF6">
    <property type="entry name" value="ELONGATION FACTOR G-LIKE PROTEIN"/>
    <property type="match status" value="1"/>
</dbReference>
<dbReference type="NCBIfam" id="NF009381">
    <property type="entry name" value="PRK12740.1-5"/>
    <property type="match status" value="1"/>
</dbReference>
<dbReference type="GO" id="GO:0032790">
    <property type="term" value="P:ribosome disassembly"/>
    <property type="evidence" value="ECO:0007669"/>
    <property type="project" value="TreeGrafter"/>
</dbReference>
<dbReference type="Gene3D" id="2.40.30.10">
    <property type="entry name" value="Translation factors"/>
    <property type="match status" value="1"/>
</dbReference>
<dbReference type="Gene3D" id="3.30.70.240">
    <property type="match status" value="1"/>
</dbReference>
<dbReference type="SMART" id="SM00889">
    <property type="entry name" value="EFG_IV"/>
    <property type="match status" value="1"/>
</dbReference>
<dbReference type="PANTHER" id="PTHR43261">
    <property type="entry name" value="TRANSLATION ELONGATION FACTOR G-RELATED"/>
    <property type="match status" value="1"/>
</dbReference>
<gene>
    <name evidence="5" type="ordered locus">Clocel_3771</name>
</gene>
<dbReference type="Proteomes" id="UP000002730">
    <property type="component" value="Chromosome"/>
</dbReference>
<dbReference type="HOGENOM" id="CLU_002794_4_1_9"/>
<dbReference type="EMBL" id="CP002160">
    <property type="protein sequence ID" value="ADL53441.1"/>
    <property type="molecule type" value="Genomic_DNA"/>
</dbReference>
<name>D9SXD8_CLOC7</name>
<dbReference type="CDD" id="cd04170">
    <property type="entry name" value="EF-G_bact"/>
    <property type="match status" value="1"/>
</dbReference>
<dbReference type="InterPro" id="IPR053905">
    <property type="entry name" value="EF-G-like_DII"/>
</dbReference>
<dbReference type="InterPro" id="IPR035649">
    <property type="entry name" value="EFG_V"/>
</dbReference>
<dbReference type="InterPro" id="IPR005225">
    <property type="entry name" value="Small_GTP-bd"/>
</dbReference>
<accession>D9SXD8</accession>
<dbReference type="SUPFAM" id="SSF50447">
    <property type="entry name" value="Translation proteins"/>
    <property type="match status" value="1"/>
</dbReference>
<dbReference type="SUPFAM" id="SSF52540">
    <property type="entry name" value="P-loop containing nucleoside triphosphate hydrolases"/>
    <property type="match status" value="1"/>
</dbReference>
<feature type="domain" description="Tr-type G" evidence="4">
    <location>
        <begin position="12"/>
        <end position="283"/>
    </location>
</feature>
<dbReference type="InterPro" id="IPR000795">
    <property type="entry name" value="T_Tr_GTP-bd_dom"/>
</dbReference>
<dbReference type="SMART" id="SM00838">
    <property type="entry name" value="EFG_C"/>
    <property type="match status" value="1"/>
</dbReference>
<protein>
    <submittedName>
        <fullName evidence="5">Small GTP-binding protein</fullName>
    </submittedName>
</protein>
<dbReference type="InterPro" id="IPR000640">
    <property type="entry name" value="EFG_V-like"/>
</dbReference>
<dbReference type="FunFam" id="3.30.70.240:FF:000001">
    <property type="entry name" value="Elongation factor G"/>
    <property type="match status" value="1"/>
</dbReference>
<dbReference type="PROSITE" id="PS51722">
    <property type="entry name" value="G_TR_2"/>
    <property type="match status" value="1"/>
</dbReference>
<dbReference type="SUPFAM" id="SSF54980">
    <property type="entry name" value="EF-G C-terminal domain-like"/>
    <property type="match status" value="2"/>
</dbReference>
<dbReference type="GO" id="GO:0003746">
    <property type="term" value="F:translation elongation factor activity"/>
    <property type="evidence" value="ECO:0007669"/>
    <property type="project" value="InterPro"/>
</dbReference>
<dbReference type="GO" id="GO:0005525">
    <property type="term" value="F:GTP binding"/>
    <property type="evidence" value="ECO:0007669"/>
    <property type="project" value="UniProtKB-KW"/>
</dbReference>
<evidence type="ECO:0000256" key="1">
    <source>
        <dbReference type="ARBA" id="ARBA00022741"/>
    </source>
</evidence>